<reference evidence="7 8" key="1">
    <citation type="submission" date="2020-04" db="EMBL/GenBank/DDBJ databases">
        <authorList>
            <person name="Klaysubun C."/>
            <person name="Duangmal K."/>
            <person name="Lipun K."/>
        </authorList>
    </citation>
    <scope>NUCLEOTIDE SEQUENCE [LARGE SCALE GENOMIC DNA]</scope>
    <source>
        <strain evidence="7 8">DSM 45300</strain>
    </source>
</reference>
<dbReference type="CDD" id="cd01146">
    <property type="entry name" value="FhuD"/>
    <property type="match status" value="1"/>
</dbReference>
<dbReference type="PANTHER" id="PTHR30532:SF24">
    <property type="entry name" value="FERRIC ENTEROBACTIN-BINDING PERIPLASMIC PROTEIN FEPB"/>
    <property type="match status" value="1"/>
</dbReference>
<name>A0A848DKK6_9PSEU</name>
<dbReference type="RefSeq" id="WP_169413706.1">
    <property type="nucleotide sequence ID" value="NZ_JAAXKZ010000054.1"/>
</dbReference>
<evidence type="ECO:0000256" key="5">
    <source>
        <dbReference type="SAM" id="SignalP"/>
    </source>
</evidence>
<keyword evidence="8" id="KW-1185">Reference proteome</keyword>
<evidence type="ECO:0000313" key="7">
    <source>
        <dbReference type="EMBL" id="NMH93001.1"/>
    </source>
</evidence>
<feature type="chain" id="PRO_5039212239" evidence="5">
    <location>
        <begin position="32"/>
        <end position="334"/>
    </location>
</feature>
<evidence type="ECO:0000259" key="6">
    <source>
        <dbReference type="PROSITE" id="PS50983"/>
    </source>
</evidence>
<dbReference type="PANTHER" id="PTHR30532">
    <property type="entry name" value="IRON III DICITRATE-BINDING PERIPLASMIC PROTEIN"/>
    <property type="match status" value="1"/>
</dbReference>
<dbReference type="Pfam" id="PF01497">
    <property type="entry name" value="Peripla_BP_2"/>
    <property type="match status" value="1"/>
</dbReference>
<evidence type="ECO:0000313" key="8">
    <source>
        <dbReference type="Proteomes" id="UP000586918"/>
    </source>
</evidence>
<comment type="subcellular location">
    <subcellularLocation>
        <location evidence="1">Cell envelope</location>
    </subcellularLocation>
</comment>
<dbReference type="EMBL" id="JAAXKZ010000054">
    <property type="protein sequence ID" value="NMH93001.1"/>
    <property type="molecule type" value="Genomic_DNA"/>
</dbReference>
<keyword evidence="4 5" id="KW-0732">Signal</keyword>
<dbReference type="PROSITE" id="PS51257">
    <property type="entry name" value="PROKAR_LIPOPROTEIN"/>
    <property type="match status" value="1"/>
</dbReference>
<proteinExistence type="inferred from homology"/>
<dbReference type="GO" id="GO:0030288">
    <property type="term" value="C:outer membrane-bounded periplasmic space"/>
    <property type="evidence" value="ECO:0007669"/>
    <property type="project" value="TreeGrafter"/>
</dbReference>
<accession>A0A848DKK6</accession>
<evidence type="ECO:0000256" key="1">
    <source>
        <dbReference type="ARBA" id="ARBA00004196"/>
    </source>
</evidence>
<evidence type="ECO:0000256" key="2">
    <source>
        <dbReference type="ARBA" id="ARBA00008814"/>
    </source>
</evidence>
<keyword evidence="3" id="KW-0813">Transport</keyword>
<evidence type="ECO:0000256" key="3">
    <source>
        <dbReference type="ARBA" id="ARBA00022448"/>
    </source>
</evidence>
<sequence>MARAASLLPPRGRPRLARALGAAAMVIAAVAACSNGQSPAAGGAAPAASGAFPATISHSFGETTIPAEPKRVVAVGFNEADFVLSLGVVPVGVRDFIGEFPEETRPWAQDALGGAKPEVVGGNEINFEKVAALKPDLIMGVYSFMDRSTFDTLSKIAPTIPALAEGTTAATWQEQTRITGKALGRAEKAEEVIAATEKKFADARAANPSFEGKSVALDFVVEGTTYKLGTDDLRAQVFDGLGLEAGPTTETLSDERLSELDKDVVVVVGVPKEALAGNQVFQNLTAVKENRVVYLGDYSTEFSGAIGFGSPLSLPYAIDIVTPQLASVLGGSAG</sequence>
<dbReference type="SUPFAM" id="SSF53807">
    <property type="entry name" value="Helical backbone' metal receptor"/>
    <property type="match status" value="1"/>
</dbReference>
<dbReference type="AlphaFoldDB" id="A0A848DKK6"/>
<evidence type="ECO:0000256" key="4">
    <source>
        <dbReference type="ARBA" id="ARBA00022729"/>
    </source>
</evidence>
<dbReference type="Proteomes" id="UP000586918">
    <property type="component" value="Unassembled WGS sequence"/>
</dbReference>
<dbReference type="PROSITE" id="PS50983">
    <property type="entry name" value="FE_B12_PBP"/>
    <property type="match status" value="1"/>
</dbReference>
<feature type="domain" description="Fe/B12 periplasmic-binding" evidence="6">
    <location>
        <begin position="71"/>
        <end position="329"/>
    </location>
</feature>
<feature type="signal peptide" evidence="5">
    <location>
        <begin position="1"/>
        <end position="31"/>
    </location>
</feature>
<dbReference type="InterPro" id="IPR051313">
    <property type="entry name" value="Bact_iron-sidero_bind"/>
</dbReference>
<dbReference type="GO" id="GO:1901678">
    <property type="term" value="P:iron coordination entity transport"/>
    <property type="evidence" value="ECO:0007669"/>
    <property type="project" value="UniProtKB-ARBA"/>
</dbReference>
<protein>
    <submittedName>
        <fullName evidence="7">Iron-siderophore ABC transporter substrate-binding protein</fullName>
    </submittedName>
</protein>
<comment type="similarity">
    <text evidence="2">Belongs to the bacterial solute-binding protein 8 family.</text>
</comment>
<comment type="caution">
    <text evidence="7">The sequence shown here is derived from an EMBL/GenBank/DDBJ whole genome shotgun (WGS) entry which is preliminary data.</text>
</comment>
<gene>
    <name evidence="7" type="ORF">HF519_15755</name>
</gene>
<dbReference type="Gene3D" id="3.40.50.1980">
    <property type="entry name" value="Nitrogenase molybdenum iron protein domain"/>
    <property type="match status" value="2"/>
</dbReference>
<organism evidence="7 8">
    <name type="scientific">Pseudonocardia bannensis</name>
    <dbReference type="NCBI Taxonomy" id="630973"/>
    <lineage>
        <taxon>Bacteria</taxon>
        <taxon>Bacillati</taxon>
        <taxon>Actinomycetota</taxon>
        <taxon>Actinomycetes</taxon>
        <taxon>Pseudonocardiales</taxon>
        <taxon>Pseudonocardiaceae</taxon>
        <taxon>Pseudonocardia</taxon>
    </lineage>
</organism>
<dbReference type="InterPro" id="IPR002491">
    <property type="entry name" value="ABC_transptr_periplasmic_BD"/>
</dbReference>